<name>A0A5B8XVS3_9DELT</name>
<dbReference type="InterPro" id="IPR036922">
    <property type="entry name" value="Rieske_2Fe-2S_sf"/>
</dbReference>
<evidence type="ECO:0000256" key="1">
    <source>
        <dbReference type="ARBA" id="ARBA00022714"/>
    </source>
</evidence>
<dbReference type="CDD" id="cd03467">
    <property type="entry name" value="Rieske"/>
    <property type="match status" value="1"/>
</dbReference>
<evidence type="ECO:0000259" key="5">
    <source>
        <dbReference type="PROSITE" id="PS51296"/>
    </source>
</evidence>
<dbReference type="Gene3D" id="2.102.10.10">
    <property type="entry name" value="Rieske [2Fe-2S] iron-sulphur domain"/>
    <property type="match status" value="1"/>
</dbReference>
<dbReference type="OrthoDB" id="9800167at2"/>
<dbReference type="Pfam" id="PF00355">
    <property type="entry name" value="Rieske"/>
    <property type="match status" value="1"/>
</dbReference>
<dbReference type="PANTHER" id="PTHR40261">
    <property type="match status" value="1"/>
</dbReference>
<dbReference type="InterPro" id="IPR017941">
    <property type="entry name" value="Rieske_2Fe-2S"/>
</dbReference>
<dbReference type="GO" id="GO:0046872">
    <property type="term" value="F:metal ion binding"/>
    <property type="evidence" value="ECO:0007669"/>
    <property type="project" value="UniProtKB-KW"/>
</dbReference>
<dbReference type="EMBL" id="CP042467">
    <property type="protein sequence ID" value="QED27559.1"/>
    <property type="molecule type" value="Genomic_DNA"/>
</dbReference>
<evidence type="ECO:0000256" key="4">
    <source>
        <dbReference type="ARBA" id="ARBA00023014"/>
    </source>
</evidence>
<feature type="domain" description="Rieske" evidence="5">
    <location>
        <begin position="70"/>
        <end position="142"/>
    </location>
</feature>
<protein>
    <submittedName>
        <fullName evidence="6">Rieske 2Fe-2S domain-containing protein</fullName>
    </submittedName>
</protein>
<keyword evidence="4" id="KW-0411">Iron-sulfur</keyword>
<dbReference type="KEGG" id="bbae:FRD01_09955"/>
<dbReference type="Proteomes" id="UP000321595">
    <property type="component" value="Chromosome"/>
</dbReference>
<reference evidence="6 7" key="1">
    <citation type="submission" date="2019-08" db="EMBL/GenBank/DDBJ databases">
        <authorList>
            <person name="Liang Q."/>
        </authorList>
    </citation>
    <scope>NUCLEOTIDE SEQUENCE [LARGE SCALE GENOMIC DNA]</scope>
    <source>
        <strain evidence="6 7">V1718</strain>
    </source>
</reference>
<accession>A0A5B8XVS3</accession>
<evidence type="ECO:0000256" key="2">
    <source>
        <dbReference type="ARBA" id="ARBA00022723"/>
    </source>
</evidence>
<keyword evidence="3" id="KW-0408">Iron</keyword>
<keyword evidence="7" id="KW-1185">Reference proteome</keyword>
<sequence>MDTQRSWGTIRSHRDALKFSEVHVDDQIYLPGSGLLAEVDISALKKDGDIATFEFEDRLGVPKEGFVVLHKGEFYAYENRCPHWSVPITDRNELFHDNIGLIICPLHGATFEMNSGTCISGPCEGDALVSMRVEKAKNLVSVYAKGLKFM</sequence>
<organism evidence="6 7">
    <name type="scientific">Microvenator marinus</name>
    <dbReference type="NCBI Taxonomy" id="2600177"/>
    <lineage>
        <taxon>Bacteria</taxon>
        <taxon>Deltaproteobacteria</taxon>
        <taxon>Bradymonadales</taxon>
        <taxon>Microvenatoraceae</taxon>
        <taxon>Microvenator</taxon>
    </lineage>
</organism>
<dbReference type="AlphaFoldDB" id="A0A5B8XVS3"/>
<dbReference type="PROSITE" id="PS51296">
    <property type="entry name" value="RIESKE"/>
    <property type="match status" value="1"/>
</dbReference>
<gene>
    <name evidence="6" type="ORF">FRD01_09955</name>
</gene>
<keyword evidence="1" id="KW-0001">2Fe-2S</keyword>
<keyword evidence="2" id="KW-0479">Metal-binding</keyword>
<dbReference type="PANTHER" id="PTHR40261:SF1">
    <property type="entry name" value="RIESKE DOMAIN-CONTAINING PROTEIN"/>
    <property type="match status" value="1"/>
</dbReference>
<proteinExistence type="predicted"/>
<dbReference type="GO" id="GO:0051537">
    <property type="term" value="F:2 iron, 2 sulfur cluster binding"/>
    <property type="evidence" value="ECO:0007669"/>
    <property type="project" value="UniProtKB-KW"/>
</dbReference>
<evidence type="ECO:0000313" key="6">
    <source>
        <dbReference type="EMBL" id="QED27559.1"/>
    </source>
</evidence>
<evidence type="ECO:0000256" key="3">
    <source>
        <dbReference type="ARBA" id="ARBA00023004"/>
    </source>
</evidence>
<evidence type="ECO:0000313" key="7">
    <source>
        <dbReference type="Proteomes" id="UP000321595"/>
    </source>
</evidence>
<dbReference type="SUPFAM" id="SSF50022">
    <property type="entry name" value="ISP domain"/>
    <property type="match status" value="1"/>
</dbReference>